<evidence type="ECO:0000256" key="8">
    <source>
        <dbReference type="ARBA" id="ARBA00023235"/>
    </source>
</evidence>
<feature type="region of interest" description="Disordered" evidence="9">
    <location>
        <begin position="216"/>
        <end position="235"/>
    </location>
</feature>
<dbReference type="InterPro" id="IPR046457">
    <property type="entry name" value="PMI_typeI_cat"/>
</dbReference>
<dbReference type="NCBIfam" id="TIGR00218">
    <property type="entry name" value="manA"/>
    <property type="match status" value="1"/>
</dbReference>
<protein>
    <recommendedName>
        <fullName evidence="5">mannose-6-phosphate isomerase</fullName>
        <ecNumber evidence="5">5.3.1.8</ecNumber>
    </recommendedName>
</protein>
<feature type="region of interest" description="Disordered" evidence="9">
    <location>
        <begin position="606"/>
        <end position="626"/>
    </location>
</feature>
<evidence type="ECO:0000256" key="4">
    <source>
        <dbReference type="ARBA" id="ARBA00010772"/>
    </source>
</evidence>
<evidence type="ECO:0000259" key="10">
    <source>
        <dbReference type="Pfam" id="PF20511"/>
    </source>
</evidence>
<dbReference type="GO" id="GO:0004476">
    <property type="term" value="F:mannose-6-phosphate isomerase activity"/>
    <property type="evidence" value="ECO:0007669"/>
    <property type="project" value="UniProtKB-EC"/>
</dbReference>
<dbReference type="InterPro" id="IPR016305">
    <property type="entry name" value="Mannose-6-P_Isomerase"/>
</dbReference>
<dbReference type="InterPro" id="IPR001250">
    <property type="entry name" value="Man6P_Isoase-1"/>
</dbReference>
<dbReference type="Gene3D" id="1.10.441.10">
    <property type="entry name" value="Phosphomannose Isomerase, domain 2"/>
    <property type="match status" value="1"/>
</dbReference>
<dbReference type="EC" id="5.3.1.8" evidence="5"/>
<feature type="region of interest" description="Disordered" evidence="9">
    <location>
        <begin position="251"/>
        <end position="283"/>
    </location>
</feature>
<comment type="similarity">
    <text evidence="4">Belongs to the mannose-6-phosphate isomerase type 1 family.</text>
</comment>
<accession>A0A0R5QMD6</accession>
<dbReference type="PRINTS" id="PR00714">
    <property type="entry name" value="MAN6PISMRASE"/>
</dbReference>
<feature type="domain" description="Phosphomannose isomerase type I catalytic" evidence="10">
    <location>
        <begin position="4"/>
        <end position="145"/>
    </location>
</feature>
<dbReference type="EMBL" id="KF937210">
    <property type="protein sequence ID" value="AIU99988.1"/>
    <property type="molecule type" value="mRNA"/>
</dbReference>
<keyword evidence="7" id="KW-0862">Zinc</keyword>
<feature type="compositionally biased region" description="Low complexity" evidence="9">
    <location>
        <begin position="261"/>
        <end position="282"/>
    </location>
</feature>
<sequence>MELLQSTVQQYAWGKKGRDSVVAKLKGLGDSEYTVMPEENYAEMWIGTHPSGPSRVMRDGCPGPLLKEVLDDNPHVLGAIRWKGDLPFLFKVISISKALSIQAHPDKRLAERLHAERPDVYKDDNHKPEMAVTLSDFEGLCGFRPFYEIVWNLHAYPELRGMVSYSALKAVCSAGDDVARQRMALKKLFGSFVKCDKNVVRTQVAALVSRLEKNAPVVNPGRPVSPPPSKNPERAPEPIREALIAHKAAVESQAADDASRAPTPTLTPSTSLSASTSSSSSADGCVIPAVPEGCVIGGGSLTRNASMHLGGSMRGGAGGRQAMVGTLPSAKLSHDSLDRMLDVDVGVGLDVEAVSVSGDGSESSPIRAEPGDKCARDTLADETASEEIFGKAFRGGPEAATRLAARLQREDADSQRVMLRPSKEYPGDLGILMPLMLNLLQLKPGLAFFMTVDEPHAYLRGDILEVMACSNNVVRAALTPKFRDVNLLVEMLTYNMGAPAVLPAETVDACRKRYTPPINDFEIQILQVPANERYELEAMEVPVVMVALAGGADGRVIESESGREIKACEGGVFFLPAYTPVVVCSGTKGDGIKMALAHTNLHWGTLAAPTPNSPRRRGSARAPAFA</sequence>
<evidence type="ECO:0000256" key="2">
    <source>
        <dbReference type="ARBA" id="ARBA00001947"/>
    </source>
</evidence>
<evidence type="ECO:0000256" key="1">
    <source>
        <dbReference type="ARBA" id="ARBA00000757"/>
    </source>
</evidence>
<dbReference type="PANTHER" id="PTHR10309:SF0">
    <property type="entry name" value="MANNOSE-6-PHOSPHATE ISOMERASE"/>
    <property type="match status" value="1"/>
</dbReference>
<dbReference type="InterPro" id="IPR018050">
    <property type="entry name" value="Pmannose_isomerase-type1_CS"/>
</dbReference>
<dbReference type="Pfam" id="PF20511">
    <property type="entry name" value="PMI_typeI_cat"/>
    <property type="match status" value="1"/>
</dbReference>
<evidence type="ECO:0000313" key="11">
    <source>
        <dbReference type="EMBL" id="AIU99988.1"/>
    </source>
</evidence>
<gene>
    <name evidence="11" type="primary">PMI1</name>
</gene>
<reference evidence="11" key="1">
    <citation type="submission" date="2013-12" db="EMBL/GenBank/DDBJ databases">
        <title>Cloning and characterization of phosphomannose isomerase in Saccharina japonica, which exhibits as a biofunctional enzyme.</title>
        <authorList>
            <person name="Wang R."/>
            <person name="Chi S."/>
            <person name="Zhang Y."/>
            <person name="Liu T."/>
        </authorList>
    </citation>
    <scope>NUCLEOTIDE SEQUENCE</scope>
</reference>
<evidence type="ECO:0000256" key="6">
    <source>
        <dbReference type="ARBA" id="ARBA00022723"/>
    </source>
</evidence>
<evidence type="ECO:0000256" key="3">
    <source>
        <dbReference type="ARBA" id="ARBA00004666"/>
    </source>
</evidence>
<dbReference type="SUPFAM" id="SSF51182">
    <property type="entry name" value="RmlC-like cupins"/>
    <property type="match status" value="1"/>
</dbReference>
<dbReference type="Gene3D" id="2.60.120.10">
    <property type="entry name" value="Jelly Rolls"/>
    <property type="match status" value="2"/>
</dbReference>
<dbReference type="GO" id="GO:0005829">
    <property type="term" value="C:cytosol"/>
    <property type="evidence" value="ECO:0007669"/>
    <property type="project" value="TreeGrafter"/>
</dbReference>
<evidence type="ECO:0000256" key="7">
    <source>
        <dbReference type="ARBA" id="ARBA00022833"/>
    </source>
</evidence>
<comment type="pathway">
    <text evidence="3">Nucleotide-sugar biosynthesis; GDP-alpha-D-mannose biosynthesis; alpha-D-mannose 1-phosphate from D-fructose 6-phosphate: step 1/2.</text>
</comment>
<dbReference type="InterPro" id="IPR014710">
    <property type="entry name" value="RmlC-like_jellyroll"/>
</dbReference>
<dbReference type="GO" id="GO:0005975">
    <property type="term" value="P:carbohydrate metabolic process"/>
    <property type="evidence" value="ECO:0007669"/>
    <property type="project" value="InterPro"/>
</dbReference>
<keyword evidence="8 11" id="KW-0413">Isomerase</keyword>
<dbReference type="GO" id="GO:0008270">
    <property type="term" value="F:zinc ion binding"/>
    <property type="evidence" value="ECO:0007669"/>
    <property type="project" value="InterPro"/>
</dbReference>
<keyword evidence="6" id="KW-0479">Metal-binding</keyword>
<name>A0A0R5QMD6_SACJA</name>
<dbReference type="InterPro" id="IPR011051">
    <property type="entry name" value="RmlC_Cupin_sf"/>
</dbReference>
<organism evidence="11">
    <name type="scientific">Saccharina japonica</name>
    <name type="common">Sweet kelp</name>
    <name type="synonym">Laminaria japonica</name>
    <dbReference type="NCBI Taxonomy" id="88149"/>
    <lineage>
        <taxon>Eukaryota</taxon>
        <taxon>Sar</taxon>
        <taxon>Stramenopiles</taxon>
        <taxon>Ochrophyta</taxon>
        <taxon>PX clade</taxon>
        <taxon>Phaeophyceae</taxon>
        <taxon>Laminariales</taxon>
        <taxon>Laminariaceae</taxon>
        <taxon>Saccharina</taxon>
    </lineage>
</organism>
<comment type="catalytic activity">
    <reaction evidence="1">
        <text>D-mannose 6-phosphate = D-fructose 6-phosphate</text>
        <dbReference type="Rhea" id="RHEA:12356"/>
        <dbReference type="ChEBI" id="CHEBI:58735"/>
        <dbReference type="ChEBI" id="CHEBI:61527"/>
        <dbReference type="EC" id="5.3.1.8"/>
    </reaction>
</comment>
<evidence type="ECO:0000256" key="9">
    <source>
        <dbReference type="SAM" id="MobiDB-lite"/>
    </source>
</evidence>
<dbReference type="PANTHER" id="PTHR10309">
    <property type="entry name" value="MANNOSE-6-PHOSPHATE ISOMERASE"/>
    <property type="match status" value="1"/>
</dbReference>
<dbReference type="UniPathway" id="UPA00126">
    <property type="reaction ID" value="UER00423"/>
</dbReference>
<dbReference type="PROSITE" id="PS00965">
    <property type="entry name" value="PMI_I_1"/>
    <property type="match status" value="1"/>
</dbReference>
<evidence type="ECO:0000256" key="5">
    <source>
        <dbReference type="ARBA" id="ARBA00011956"/>
    </source>
</evidence>
<dbReference type="GO" id="GO:0009298">
    <property type="term" value="P:GDP-mannose biosynthetic process"/>
    <property type="evidence" value="ECO:0007669"/>
    <property type="project" value="UniProtKB-UniPathway"/>
</dbReference>
<dbReference type="AlphaFoldDB" id="A0A0R5QMD6"/>
<dbReference type="CDD" id="cd07011">
    <property type="entry name" value="cupin_PMI_type_I_N"/>
    <property type="match status" value="1"/>
</dbReference>
<proteinExistence type="evidence at transcript level"/>
<comment type="cofactor">
    <cofactor evidence="2">
        <name>Zn(2+)</name>
        <dbReference type="ChEBI" id="CHEBI:29105"/>
    </cofactor>
</comment>